<dbReference type="PANTHER" id="PTHR47870">
    <property type="entry name" value="CYTOCHROME C-TYPE BIOGENESIS PROTEIN CCMH"/>
    <property type="match status" value="1"/>
</dbReference>
<name>A0A4Y8UKT0_9GAMM</name>
<keyword evidence="4 7" id="KW-0732">Signal</keyword>
<evidence type="ECO:0000256" key="3">
    <source>
        <dbReference type="ARBA" id="ARBA00022723"/>
    </source>
</evidence>
<dbReference type="OrthoDB" id="9804975at2"/>
<dbReference type="Gene3D" id="1.10.8.640">
    <property type="entry name" value="Cytochrome C biogenesis protein"/>
    <property type="match status" value="1"/>
</dbReference>
<dbReference type="GO" id="GO:0046872">
    <property type="term" value="F:metal ion binding"/>
    <property type="evidence" value="ECO:0007669"/>
    <property type="project" value="UniProtKB-KW"/>
</dbReference>
<keyword evidence="6 7" id="KW-0408">Iron</keyword>
<evidence type="ECO:0000256" key="1">
    <source>
        <dbReference type="ARBA" id="ARBA00010342"/>
    </source>
</evidence>
<evidence type="ECO:0000313" key="9">
    <source>
        <dbReference type="EMBL" id="TFH69330.1"/>
    </source>
</evidence>
<dbReference type="InterPro" id="IPR005616">
    <property type="entry name" value="CcmH/CycL/Ccl2/NrfF_N"/>
</dbReference>
<evidence type="ECO:0000256" key="6">
    <source>
        <dbReference type="ARBA" id="ARBA00023004"/>
    </source>
</evidence>
<dbReference type="PANTHER" id="PTHR47870:SF1">
    <property type="entry name" value="CYTOCHROME C-TYPE BIOGENESIS PROTEIN CCMH"/>
    <property type="match status" value="1"/>
</dbReference>
<keyword evidence="5" id="KW-0201">Cytochrome c-type biogenesis</keyword>
<evidence type="ECO:0000256" key="4">
    <source>
        <dbReference type="ARBA" id="ARBA00022729"/>
    </source>
</evidence>
<sequence length="147" mass="16424">MVVGAARAVAGIEVVEFSEPQLRERYQGLIAELRCPKCQNQNLADSNSPISIDLRNEVRKLLEQGLSDGEIKQQLVARYSEFILYRPAVNANTALLWGLPPALLLLGAMVLVLLRRRSQPRPAAAESADLQQRVEALLQQHSEEQQR</sequence>
<dbReference type="InterPro" id="IPR051263">
    <property type="entry name" value="C-type_cytochrome_biogenesis"/>
</dbReference>
<comment type="function">
    <text evidence="7">Possible subunit of a heme lyase.</text>
</comment>
<dbReference type="Pfam" id="PF03918">
    <property type="entry name" value="CcmH"/>
    <property type="match status" value="1"/>
</dbReference>
<keyword evidence="2 7" id="KW-0349">Heme</keyword>
<organism evidence="9 10">
    <name type="scientific">Gammaproteobacteria bacterium LSUCC0057</name>
    <dbReference type="NCBI Taxonomy" id="2559237"/>
    <lineage>
        <taxon>Bacteria</taxon>
        <taxon>Pseudomonadati</taxon>
        <taxon>Pseudomonadota</taxon>
        <taxon>Gammaproteobacteria</taxon>
        <taxon>Cellvibrionales</taxon>
        <taxon>Porticoccaceae</taxon>
        <taxon>SAR92 clade</taxon>
    </lineage>
</organism>
<dbReference type="Proteomes" id="UP000298133">
    <property type="component" value="Unassembled WGS sequence"/>
</dbReference>
<feature type="transmembrane region" description="Helical" evidence="7">
    <location>
        <begin position="94"/>
        <end position="114"/>
    </location>
</feature>
<dbReference type="FunFam" id="1.10.8.640:FF:000001">
    <property type="entry name" value="Cytochrome c-type biogenesis protein"/>
    <property type="match status" value="1"/>
</dbReference>
<dbReference type="CDD" id="cd16378">
    <property type="entry name" value="CcmH_N"/>
    <property type="match status" value="1"/>
</dbReference>
<dbReference type="EMBL" id="SPIA01000001">
    <property type="protein sequence ID" value="TFH69330.1"/>
    <property type="molecule type" value="Genomic_DNA"/>
</dbReference>
<evidence type="ECO:0000256" key="5">
    <source>
        <dbReference type="ARBA" id="ARBA00022748"/>
    </source>
</evidence>
<evidence type="ECO:0000259" key="8">
    <source>
        <dbReference type="Pfam" id="PF03918"/>
    </source>
</evidence>
<reference evidence="9 10" key="1">
    <citation type="submission" date="2019-03" db="EMBL/GenBank/DDBJ databases">
        <title>Draft genome of Gammaproteobacteria bacterium LSUCC0057, a member of the SAR92 clade.</title>
        <authorList>
            <person name="Lanclos V.C."/>
            <person name="Doiron C."/>
            <person name="Henson M.W."/>
            <person name="Thrash J.C."/>
        </authorList>
    </citation>
    <scope>NUCLEOTIDE SEQUENCE [LARGE SCALE GENOMIC DNA]</scope>
    <source>
        <strain evidence="9 10">LSUCC0057</strain>
    </source>
</reference>
<keyword evidence="3 7" id="KW-0479">Metal-binding</keyword>
<keyword evidence="7" id="KW-0812">Transmembrane</keyword>
<evidence type="ECO:0000313" key="10">
    <source>
        <dbReference type="Proteomes" id="UP000298133"/>
    </source>
</evidence>
<dbReference type="GO" id="GO:0005886">
    <property type="term" value="C:plasma membrane"/>
    <property type="evidence" value="ECO:0007669"/>
    <property type="project" value="TreeGrafter"/>
</dbReference>
<keyword evidence="7" id="KW-0472">Membrane</keyword>
<gene>
    <name evidence="9" type="ORF">E3W66_02025</name>
</gene>
<comment type="caution">
    <text evidence="9">The sequence shown here is derived from an EMBL/GenBank/DDBJ whole genome shotgun (WGS) entry which is preliminary data.</text>
</comment>
<accession>A0A4Y8UKT0</accession>
<protein>
    <recommendedName>
        <fullName evidence="7">Cytochrome c-type biogenesis protein</fullName>
    </recommendedName>
</protein>
<evidence type="ECO:0000256" key="7">
    <source>
        <dbReference type="RuleBase" id="RU364112"/>
    </source>
</evidence>
<keyword evidence="7" id="KW-1133">Transmembrane helix</keyword>
<keyword evidence="10" id="KW-1185">Reference proteome</keyword>
<proteinExistence type="inferred from homology"/>
<dbReference type="GO" id="GO:0017004">
    <property type="term" value="P:cytochrome complex assembly"/>
    <property type="evidence" value="ECO:0007669"/>
    <property type="project" value="UniProtKB-KW"/>
</dbReference>
<dbReference type="InterPro" id="IPR038297">
    <property type="entry name" value="CcmH/CycL/NrfF/Ccl2_sf"/>
</dbReference>
<feature type="domain" description="CcmH/CycL/Ccl2/NrfF N-terminal" evidence="8">
    <location>
        <begin position="3"/>
        <end position="138"/>
    </location>
</feature>
<dbReference type="AlphaFoldDB" id="A0A4Y8UKT0"/>
<evidence type="ECO:0000256" key="2">
    <source>
        <dbReference type="ARBA" id="ARBA00022617"/>
    </source>
</evidence>
<comment type="similarity">
    <text evidence="1 7">Belongs to the CcmH/CycL/Ccl2/NrfF family.</text>
</comment>